<dbReference type="AlphaFoldDB" id="A0A4D6BNS8"/>
<accession>A0A4D6BNS8</accession>
<feature type="domain" description="Integrase catalytic" evidence="1">
    <location>
        <begin position="1"/>
        <end position="112"/>
    </location>
</feature>
<dbReference type="Pfam" id="PF13683">
    <property type="entry name" value="rve_3"/>
    <property type="match status" value="1"/>
</dbReference>
<dbReference type="GO" id="GO:0015074">
    <property type="term" value="P:DNA integration"/>
    <property type="evidence" value="ECO:0007669"/>
    <property type="project" value="InterPro"/>
</dbReference>
<name>A0A4D6BNS8_BURML</name>
<gene>
    <name evidence="2" type="primary">tnpB</name>
</gene>
<organism evidence="2">
    <name type="scientific">Burkholderia mallei</name>
    <name type="common">Pseudomonas mallei</name>
    <dbReference type="NCBI Taxonomy" id="13373"/>
    <lineage>
        <taxon>Bacteria</taxon>
        <taxon>Pseudomonadati</taxon>
        <taxon>Pseudomonadota</taxon>
        <taxon>Betaproteobacteria</taxon>
        <taxon>Burkholderiales</taxon>
        <taxon>Burkholderiaceae</taxon>
        <taxon>Burkholderia</taxon>
        <taxon>pseudomallei group</taxon>
    </lineage>
</organism>
<dbReference type="PROSITE" id="PS50994">
    <property type="entry name" value="INTEGRASE"/>
    <property type="match status" value="1"/>
</dbReference>
<proteinExistence type="predicted"/>
<dbReference type="Gene3D" id="3.30.420.10">
    <property type="entry name" value="Ribonuclease H-like superfamily/Ribonuclease H"/>
    <property type="match status" value="1"/>
</dbReference>
<dbReference type="GO" id="GO:0003676">
    <property type="term" value="F:nucleic acid binding"/>
    <property type="evidence" value="ECO:0007669"/>
    <property type="project" value="InterPro"/>
</dbReference>
<feature type="non-terminal residue" evidence="2">
    <location>
        <position position="1"/>
    </location>
</feature>
<dbReference type="InterPro" id="IPR001584">
    <property type="entry name" value="Integrase_cat-core"/>
</dbReference>
<evidence type="ECO:0000313" key="2">
    <source>
        <dbReference type="EMBL" id="QBX89628.1"/>
    </source>
</evidence>
<reference evidence="2" key="1">
    <citation type="submission" date="2019-01" db="EMBL/GenBank/DDBJ databases">
        <title>Molecular characterization of Burkholderia mallei (strain Mukteswar) imported seed.</title>
        <authorList>
            <person name="Naz S."/>
            <person name="Asif K."/>
            <person name="Ashfaq H.A."/>
            <person name="Kaleem M."/>
            <person name="Ali S."/>
        </authorList>
    </citation>
    <scope>NUCLEOTIDE SEQUENCE</scope>
    <source>
        <strain evidence="2">Mukteswar</strain>
    </source>
</reference>
<evidence type="ECO:0000259" key="1">
    <source>
        <dbReference type="PROSITE" id="PS50994"/>
    </source>
</evidence>
<protein>
    <submittedName>
        <fullName evidence="2">IS407A transposase</fullName>
    </submittedName>
</protein>
<dbReference type="EMBL" id="MK440295">
    <property type="protein sequence ID" value="QBX89628.1"/>
    <property type="molecule type" value="Genomic_DNA"/>
</dbReference>
<dbReference type="InterPro" id="IPR036397">
    <property type="entry name" value="RNaseH_sf"/>
</dbReference>
<dbReference type="PANTHER" id="PTHR47515">
    <property type="entry name" value="LOW CALCIUM RESPONSE LOCUS PROTEIN T"/>
    <property type="match status" value="1"/>
</dbReference>
<dbReference type="SUPFAM" id="SSF53098">
    <property type="entry name" value="Ribonuclease H-like"/>
    <property type="match status" value="1"/>
</dbReference>
<dbReference type="PANTHER" id="PTHR47515:SF1">
    <property type="entry name" value="BLR2054 PROTEIN"/>
    <property type="match status" value="1"/>
</dbReference>
<sequence>VARALDRAARFRGYPKAVRTDQGPEFTSRALDQWAYANGVTLKLIQAGKPTQNAYIESFNGKFRDECLNEHWFTTLAHARAVIAAWRQDYNEQRPHSALNYLAPSEFAAKHRATADAPAAFQELV</sequence>
<dbReference type="InterPro" id="IPR012337">
    <property type="entry name" value="RNaseH-like_sf"/>
</dbReference>